<dbReference type="EMBL" id="JANHOG010001649">
    <property type="protein sequence ID" value="KAJ3533740.1"/>
    <property type="molecule type" value="Genomic_DNA"/>
</dbReference>
<accession>A0ACC1S7G3</accession>
<name>A0ACC1S7G3_9APHY</name>
<comment type="caution">
    <text evidence="1">The sequence shown here is derived from an EMBL/GenBank/DDBJ whole genome shotgun (WGS) entry which is preliminary data.</text>
</comment>
<evidence type="ECO:0000313" key="2">
    <source>
        <dbReference type="Proteomes" id="UP001148662"/>
    </source>
</evidence>
<protein>
    <submittedName>
        <fullName evidence="1">Uncharacterized protein</fullName>
    </submittedName>
</protein>
<evidence type="ECO:0000313" key="1">
    <source>
        <dbReference type="EMBL" id="KAJ3533740.1"/>
    </source>
</evidence>
<gene>
    <name evidence="1" type="ORF">NM688_g7241</name>
</gene>
<organism evidence="1 2">
    <name type="scientific">Phlebia brevispora</name>
    <dbReference type="NCBI Taxonomy" id="194682"/>
    <lineage>
        <taxon>Eukaryota</taxon>
        <taxon>Fungi</taxon>
        <taxon>Dikarya</taxon>
        <taxon>Basidiomycota</taxon>
        <taxon>Agaricomycotina</taxon>
        <taxon>Agaricomycetes</taxon>
        <taxon>Polyporales</taxon>
        <taxon>Meruliaceae</taxon>
        <taxon>Phlebia</taxon>
    </lineage>
</organism>
<dbReference type="Proteomes" id="UP001148662">
    <property type="component" value="Unassembled WGS sequence"/>
</dbReference>
<keyword evidence="2" id="KW-1185">Reference proteome</keyword>
<proteinExistence type="predicted"/>
<sequence length="725" mass="82422">MFSLTGVENVITNSIPLRVPASPLPGDIVMRCTRHSELATVADLPIELHDIILGFLSLGLCEGPGTLGFDDHQCENREDCTHNYVDCTAHDLYQVLRVCHRWAQVIRPAMFKRIVLHNRQDCNKLLTALDNRTQHQDINRRKPLGGELDVVEQLHTPWIHNIPLRLVPRLKLSAEDVALRLRNNGPFPRNQIVSSIHGLLPKRLPRFSSGIRELLLSDVQFKTFDHLLRLVKELPSLQALKCIGVTWSARSARTGETPLATSFLARDNPLEEVTYSMEGCVDDAAMYWFPILLGQTRNDILNQVDANALLRIISGWNSEIDGESRRKADELILGPIIVSLTPWQLDIQQRRQVQCIVLDFYVYPKSNLSAMDWPAIEDGLTLLSKLNPVAVILVSWDNLLRYLCTVIQFVHHIPRHRLLYRTNDGWSQILLTNSSITEDGLVDLLTGEEYWKQVLRERSGQIQPQLSLESTLRKLKLNSIHFKSFEHLLRLVKALPSLEDLRCKKVTWETLGVSANRMPTPTSFVTRDSPSQWVKYIMDDCTDGRAAFWLALLLGFTEEDVLDQSDMDALWAIMSTWEGDSHGYWGSLRGQEMIALGRLEAHLTPCTGDPHPRQVEHIIFNMWDRRNNDGFSWLELDKQVKDLTALQTVLLVASSRNFALGFRDTVLPLIPSLRSSSKLKFAFLSKGDIDQAHEDDEFIQISLTDDGIEEIGGPVKGECAYMEFL</sequence>
<reference evidence="1" key="1">
    <citation type="submission" date="2022-07" db="EMBL/GenBank/DDBJ databases">
        <title>Genome Sequence of Phlebia brevispora.</title>
        <authorList>
            <person name="Buettner E."/>
        </authorList>
    </citation>
    <scope>NUCLEOTIDE SEQUENCE</scope>
    <source>
        <strain evidence="1">MPL23</strain>
    </source>
</reference>